<keyword evidence="6" id="KW-0862">Zinc</keyword>
<organism evidence="11 12">
    <name type="scientific">Coturnix japonica</name>
    <name type="common">Japanese quail</name>
    <name type="synonym">Coturnix coturnix japonica</name>
    <dbReference type="NCBI Taxonomy" id="93934"/>
    <lineage>
        <taxon>Eukaryota</taxon>
        <taxon>Metazoa</taxon>
        <taxon>Chordata</taxon>
        <taxon>Craniata</taxon>
        <taxon>Vertebrata</taxon>
        <taxon>Euteleostomi</taxon>
        <taxon>Archelosauria</taxon>
        <taxon>Archosauria</taxon>
        <taxon>Dinosauria</taxon>
        <taxon>Saurischia</taxon>
        <taxon>Theropoda</taxon>
        <taxon>Coelurosauria</taxon>
        <taxon>Aves</taxon>
        <taxon>Neognathae</taxon>
        <taxon>Galloanserae</taxon>
        <taxon>Galliformes</taxon>
        <taxon>Phasianidae</taxon>
        <taxon>Perdicinae</taxon>
        <taxon>Coturnix</taxon>
    </lineage>
</organism>
<dbReference type="GO" id="GO:0006281">
    <property type="term" value="P:DNA repair"/>
    <property type="evidence" value="ECO:0007669"/>
    <property type="project" value="Ensembl"/>
</dbReference>
<dbReference type="Gene3D" id="2.30.30.380">
    <property type="entry name" value="Zn-finger domain of Sec23/24"/>
    <property type="match status" value="1"/>
</dbReference>
<keyword evidence="7" id="KW-0067">ATP-binding</keyword>
<dbReference type="InterPro" id="IPR002711">
    <property type="entry name" value="HNH"/>
</dbReference>
<dbReference type="GO" id="GO:0043596">
    <property type="term" value="C:nuclear replication fork"/>
    <property type="evidence" value="ECO:0007669"/>
    <property type="project" value="Ensembl"/>
</dbReference>
<dbReference type="Pfam" id="PF00271">
    <property type="entry name" value="Helicase_C"/>
    <property type="match status" value="1"/>
</dbReference>
<dbReference type="PROSITE" id="PS51194">
    <property type="entry name" value="HELICASE_CTER"/>
    <property type="match status" value="1"/>
</dbReference>
<evidence type="ECO:0000313" key="12">
    <source>
        <dbReference type="Proteomes" id="UP000694412"/>
    </source>
</evidence>
<dbReference type="GO" id="GO:0016787">
    <property type="term" value="F:hydrolase activity"/>
    <property type="evidence" value="ECO:0007669"/>
    <property type="project" value="UniProtKB-KW"/>
</dbReference>
<gene>
    <name evidence="11" type="primary">ZRANB3</name>
</gene>
<dbReference type="Ensembl" id="ENSCJPT00005035617.1">
    <property type="protein sequence ID" value="ENSCJPP00005026299.1"/>
    <property type="gene ID" value="ENSCJPG00005020460.1"/>
</dbReference>
<dbReference type="InterPro" id="IPR014001">
    <property type="entry name" value="Helicase_ATP-bd"/>
</dbReference>
<dbReference type="CDD" id="cd18010">
    <property type="entry name" value="DEXHc_HARP_SMARCAL1"/>
    <property type="match status" value="1"/>
</dbReference>
<dbReference type="PANTHER" id="PTHR45766:SF3">
    <property type="entry name" value="DNA ANNEALING HELICASE AND ENDONUCLEASE ZRANB3"/>
    <property type="match status" value="1"/>
</dbReference>
<dbReference type="PROSITE" id="PS51192">
    <property type="entry name" value="HELICASE_ATP_BIND_1"/>
    <property type="match status" value="1"/>
</dbReference>
<keyword evidence="2" id="KW-0547">Nucleotide-binding</keyword>
<evidence type="ECO:0000256" key="5">
    <source>
        <dbReference type="ARBA" id="ARBA00022806"/>
    </source>
</evidence>
<dbReference type="AlphaFoldDB" id="A0A8C2UH45"/>
<dbReference type="InterPro" id="IPR049730">
    <property type="entry name" value="SNF2/RAD54-like_C"/>
</dbReference>
<dbReference type="Gene3D" id="1.10.30.50">
    <property type="match status" value="1"/>
</dbReference>
<keyword evidence="4" id="KW-0378">Hydrolase</keyword>
<dbReference type="GO" id="GO:0008270">
    <property type="term" value="F:zinc ion binding"/>
    <property type="evidence" value="ECO:0007669"/>
    <property type="project" value="UniProtKB-KW"/>
</dbReference>
<dbReference type="Pfam" id="PF00176">
    <property type="entry name" value="SNF2-rel_dom"/>
    <property type="match status" value="1"/>
</dbReference>
<keyword evidence="5" id="KW-0347">Helicase</keyword>
<dbReference type="Gene3D" id="3.40.50.10810">
    <property type="entry name" value="Tandem AAA-ATPase domain"/>
    <property type="match status" value="1"/>
</dbReference>
<evidence type="ECO:0000256" key="2">
    <source>
        <dbReference type="ARBA" id="ARBA00022741"/>
    </source>
</evidence>
<feature type="domain" description="Helicase ATP-binding" evidence="9">
    <location>
        <begin position="74"/>
        <end position="236"/>
    </location>
</feature>
<dbReference type="SUPFAM" id="SSF52540">
    <property type="entry name" value="P-loop containing nucleoside triphosphate hydrolases"/>
    <property type="match status" value="2"/>
</dbReference>
<keyword evidence="1" id="KW-0479">Metal-binding</keyword>
<reference evidence="11" key="2">
    <citation type="submission" date="2025-08" db="UniProtKB">
        <authorList>
            <consortium name="Ensembl"/>
        </authorList>
    </citation>
    <scope>IDENTIFICATION</scope>
</reference>
<reference evidence="11" key="3">
    <citation type="submission" date="2025-09" db="UniProtKB">
        <authorList>
            <consortium name="Ensembl"/>
        </authorList>
    </citation>
    <scope>IDENTIFICATION</scope>
</reference>
<accession>A0A8C2UH45</accession>
<dbReference type="Pfam" id="PF01844">
    <property type="entry name" value="HNH"/>
    <property type="match status" value="1"/>
</dbReference>
<dbReference type="PANTHER" id="PTHR45766">
    <property type="entry name" value="DNA ANNEALING HELICASE AND ENDONUCLEASE ZRANB3 FAMILY MEMBER"/>
    <property type="match status" value="1"/>
</dbReference>
<dbReference type="GO" id="GO:0071932">
    <property type="term" value="P:replication fork reversal"/>
    <property type="evidence" value="ECO:0007669"/>
    <property type="project" value="Ensembl"/>
</dbReference>
<feature type="domain" description="Helicase C-terminal" evidence="10">
    <location>
        <begin position="357"/>
        <end position="517"/>
    </location>
</feature>
<feature type="compositionally biased region" description="Basic and acidic residues" evidence="8">
    <location>
        <begin position="570"/>
        <end position="597"/>
    </location>
</feature>
<evidence type="ECO:0000256" key="1">
    <source>
        <dbReference type="ARBA" id="ARBA00022723"/>
    </source>
</evidence>
<dbReference type="GeneTree" id="ENSGT00940000158559"/>
<dbReference type="Gene3D" id="3.40.50.300">
    <property type="entry name" value="P-loop containing nucleotide triphosphate hydrolases"/>
    <property type="match status" value="1"/>
</dbReference>
<feature type="compositionally biased region" description="Basic and acidic residues" evidence="8">
    <location>
        <begin position="705"/>
        <end position="726"/>
    </location>
</feature>
<dbReference type="GO" id="GO:0005654">
    <property type="term" value="C:nucleoplasm"/>
    <property type="evidence" value="ECO:0007669"/>
    <property type="project" value="Ensembl"/>
</dbReference>
<dbReference type="FunFam" id="3.40.50.10810:FF:000024">
    <property type="entry name" value="DNA annealing helicase and endonuclease ZRANB3"/>
    <property type="match status" value="1"/>
</dbReference>
<dbReference type="GO" id="GO:0009411">
    <property type="term" value="P:response to UV"/>
    <property type="evidence" value="ECO:0007669"/>
    <property type="project" value="Ensembl"/>
</dbReference>
<evidence type="ECO:0000256" key="7">
    <source>
        <dbReference type="ARBA" id="ARBA00022840"/>
    </source>
</evidence>
<evidence type="ECO:0000256" key="3">
    <source>
        <dbReference type="ARBA" id="ARBA00022771"/>
    </source>
</evidence>
<dbReference type="SMART" id="SM00490">
    <property type="entry name" value="HELICc"/>
    <property type="match status" value="1"/>
</dbReference>
<dbReference type="FunFam" id="3.40.50.300:FF:000788">
    <property type="entry name" value="DNA annealing helicase and endonuclease ZRANB3"/>
    <property type="match status" value="1"/>
</dbReference>
<dbReference type="SUPFAM" id="SSF90209">
    <property type="entry name" value="Ran binding protein zinc finger-like"/>
    <property type="match status" value="1"/>
</dbReference>
<dbReference type="GO" id="GO:0005524">
    <property type="term" value="F:ATP binding"/>
    <property type="evidence" value="ECO:0007669"/>
    <property type="project" value="UniProtKB-KW"/>
</dbReference>
<sequence>MLLFHEVLFYNVLQTYLLSKTPSFGFVSCRFKMANVLQDTRKRGASSENVDAELSFLPERLRKKLLPFQEKGIIFALQRSGRCMIADEMGLGKTIQAIAISYYYRKEWPLLIVVPSSLRYPWVDEMEKWIPELSPDDIIIIQNKTDTQRISSSKVTILGYGLLTSDAQTLVGALYRQNFKVVVIDESHYMKSRNATRSKILLPIVQKAMRAILLTGTPALGRPEELFMQIEALFPGRFGTWSEYAKKYCDARLRFFGRRKQWDCRGASNLEELHQLLRKIMIRRLKNDVLTQLPPKVRQRIPFDLPQATAKNLNASFAEWEKLMRKLNSEPTDSHFAEVMSLITRMYKETAIAKAGAVKDYIKMMLENDKLKFLVFAHHISMLQACTEAVIENKVRYIRIDGRVPSAERIHLVNQFQKDPDTRVAILSIQAAGQGLTFTAATHVVFAELYWDPGHIKQAEDRAHRIGQCSSVNIHFLIAKGTLDPLMWAILNRKAKVTGSTLNGKIEKMQAEEGDKEKWDFLSFAEAWTPNDSVEDLQSELLFTQFEKERQHDIRSFFSPKSSSEKKRKMLSDSELPKVDAESFEATKQENSEKSSENLDSPGISDVDTICHENIYEPEVKRARSIGGSTPVSSSKKILTGKTSTFFTEKNKEVLPCTALGKVWHCSVCTYTNSELLPYCEMCDCPQSSNAERNYEVPTSQTEEDVSKDSRRDEQRAACDAEGGREDLKESVTQQLNEEKLLILTLFLHFVYLEQSDVFLVYDGLMFCASRNTDRIHLYTKDGEPLNLNFIPLDIQLDNWEDLPENFQHKQNRSMILRFVKEWSRLTAMKQKIIRKSGQLFCSPIHAAEEMSKKQSAASSTKRYVTKEDVAAASLSKACSSGGSVRLVTRESRNGKRPSVLPLTEVKSTSPPKGYLQALDSEGNPLCLHCQQPTAQLEQSCQARAWDTRFCSLACQEDFLVRSSQSYIRTKVFEIEHGVCQFCHQNAQELYLNVRDAPRSQRKKLLESSWMSHLPVGQLNEMITNPTEGQFWQVDHIRPVYSGGGQCSLENLQTLCTVCHRERTAEQAKERSQMKRRSLTTKYGCDITKFLVKK</sequence>
<dbReference type="GO" id="GO:0070530">
    <property type="term" value="F:K63-linked polyubiquitin modification-dependent protein binding"/>
    <property type="evidence" value="ECO:0007669"/>
    <property type="project" value="Ensembl"/>
</dbReference>
<dbReference type="InterPro" id="IPR001650">
    <property type="entry name" value="Helicase_C-like"/>
</dbReference>
<dbReference type="InterPro" id="IPR003615">
    <property type="entry name" value="HNH_nuc"/>
</dbReference>
<evidence type="ECO:0000259" key="10">
    <source>
        <dbReference type="PROSITE" id="PS51194"/>
    </source>
</evidence>
<dbReference type="CDD" id="cd18793">
    <property type="entry name" value="SF2_C_SNF"/>
    <property type="match status" value="1"/>
</dbReference>
<protein>
    <submittedName>
        <fullName evidence="11">Zinc finger RANBP2-type containing 3</fullName>
    </submittedName>
</protein>
<dbReference type="InterPro" id="IPR027417">
    <property type="entry name" value="P-loop_NTPase"/>
</dbReference>
<evidence type="ECO:0000313" key="11">
    <source>
        <dbReference type="Ensembl" id="ENSCJPP00005026299.1"/>
    </source>
</evidence>
<dbReference type="Proteomes" id="UP000694412">
    <property type="component" value="Chromosome 7"/>
</dbReference>
<dbReference type="PROSITE" id="PS01358">
    <property type="entry name" value="ZF_RANBP2_1"/>
    <property type="match status" value="1"/>
</dbReference>
<dbReference type="InterPro" id="IPR038718">
    <property type="entry name" value="SNF2-like_sf"/>
</dbReference>
<dbReference type="SMART" id="SM00487">
    <property type="entry name" value="DEXDc"/>
    <property type="match status" value="1"/>
</dbReference>
<reference evidence="11" key="1">
    <citation type="submission" date="2015-11" db="EMBL/GenBank/DDBJ databases">
        <authorList>
            <consortium name="International Coturnix japonica Genome Analysis Consortium"/>
            <person name="Warren W."/>
            <person name="Burt D.W."/>
            <person name="Antin P.B."/>
            <person name="Lanford R."/>
            <person name="Gros J."/>
            <person name="Wilson R.K."/>
        </authorList>
    </citation>
    <scope>NUCLEOTIDE SEQUENCE [LARGE SCALE GENOMIC DNA]</scope>
</reference>
<evidence type="ECO:0000256" key="6">
    <source>
        <dbReference type="ARBA" id="ARBA00022833"/>
    </source>
</evidence>
<name>A0A8C2UH45_COTJA</name>
<keyword evidence="12" id="KW-1185">Reference proteome</keyword>
<evidence type="ECO:0000259" key="9">
    <source>
        <dbReference type="PROSITE" id="PS51192"/>
    </source>
</evidence>
<dbReference type="InterPro" id="IPR036443">
    <property type="entry name" value="Znf_RanBP2_sf"/>
</dbReference>
<dbReference type="InterPro" id="IPR000330">
    <property type="entry name" value="SNF2_N"/>
</dbReference>
<feature type="compositionally biased region" description="Polar residues" evidence="8">
    <location>
        <begin position="691"/>
        <end position="701"/>
    </location>
</feature>
<evidence type="ECO:0000256" key="8">
    <source>
        <dbReference type="SAM" id="MobiDB-lite"/>
    </source>
</evidence>
<dbReference type="GO" id="GO:0036310">
    <property type="term" value="F:ATP-dependent DNA/DNA annealing activity"/>
    <property type="evidence" value="ECO:0007669"/>
    <property type="project" value="Ensembl"/>
</dbReference>
<dbReference type="GO" id="GO:0004520">
    <property type="term" value="F:DNA endonuclease activity"/>
    <property type="evidence" value="ECO:0007669"/>
    <property type="project" value="Ensembl"/>
</dbReference>
<keyword evidence="3" id="KW-0863">Zinc-finger</keyword>
<dbReference type="InterPro" id="IPR001876">
    <property type="entry name" value="Znf_RanBP2"/>
</dbReference>
<evidence type="ECO:0000256" key="4">
    <source>
        <dbReference type="ARBA" id="ARBA00022801"/>
    </source>
</evidence>
<proteinExistence type="predicted"/>
<feature type="region of interest" description="Disordered" evidence="8">
    <location>
        <begin position="691"/>
        <end position="726"/>
    </location>
</feature>
<dbReference type="CDD" id="cd00085">
    <property type="entry name" value="HNHc"/>
    <property type="match status" value="1"/>
</dbReference>
<dbReference type="GO" id="GO:0004386">
    <property type="term" value="F:helicase activity"/>
    <property type="evidence" value="ECO:0007669"/>
    <property type="project" value="UniProtKB-KW"/>
</dbReference>
<feature type="region of interest" description="Disordered" evidence="8">
    <location>
        <begin position="554"/>
        <end position="606"/>
    </location>
</feature>